<evidence type="ECO:0000313" key="2">
    <source>
        <dbReference type="Proteomes" id="UP001173802"/>
    </source>
</evidence>
<proteinExistence type="predicted"/>
<protein>
    <submittedName>
        <fullName evidence="1">Uncharacterized protein</fullName>
    </submittedName>
</protein>
<evidence type="ECO:0000313" key="1">
    <source>
        <dbReference type="EMBL" id="MDL0082102.1"/>
    </source>
</evidence>
<comment type="caution">
    <text evidence="1">The sequence shown here is derived from an EMBL/GenBank/DDBJ whole genome shotgun (WGS) entry which is preliminary data.</text>
</comment>
<dbReference type="Proteomes" id="UP001173802">
    <property type="component" value="Unassembled WGS sequence"/>
</dbReference>
<sequence>MADLCALACLYLFSRVCQALSLESTFSKVDSVLGIHSDDLAKFRATADRKSCSTLNFAKSPTSNTAIPRIFEEKQARRELSSRAVCQHGVAIHKLESSFEKVDSRNALFANAKSMDCHATASAVSRNDSKNAAFQNEDSRENAQILNNSAQDPREMVAA</sequence>
<dbReference type="EMBL" id="JANURN010000004">
    <property type="protein sequence ID" value="MDL0082102.1"/>
    <property type="molecule type" value="Genomic_DNA"/>
</dbReference>
<keyword evidence="2" id="KW-1185">Reference proteome</keyword>
<reference evidence="1 2" key="1">
    <citation type="journal article" date="2023" name="Microorganisms">
        <title>Isolation and Genomic Characteristics of Cat-Borne Campylobacter felis sp. nov. and Sheep-Borne Campylobacter ovis sp. nov.</title>
        <authorList>
            <person name="Wang H."/>
            <person name="Li Y."/>
            <person name="Gu Y."/>
            <person name="Zhou G."/>
            <person name="Chen X."/>
            <person name="Zhang X."/>
            <person name="Shao Z."/>
            <person name="Zhang J."/>
            <person name="Zhang M."/>
        </authorList>
    </citation>
    <scope>NUCLEOTIDE SEQUENCE [LARGE SCALE GENOMIC DNA]</scope>
    <source>
        <strain evidence="1 2">XJK30-2</strain>
    </source>
</reference>
<name>A0ACC6FT63_9HELI</name>
<accession>A0ACC6FT63</accession>
<organism evidence="1 2">
    <name type="scientific">Helicobacter zhangjianzhongii</name>
    <dbReference type="NCBI Taxonomy" id="2974574"/>
    <lineage>
        <taxon>Bacteria</taxon>
        <taxon>Pseudomonadati</taxon>
        <taxon>Campylobacterota</taxon>
        <taxon>Epsilonproteobacteria</taxon>
        <taxon>Campylobacterales</taxon>
        <taxon>Helicobacteraceae</taxon>
        <taxon>Helicobacter</taxon>
    </lineage>
</organism>
<gene>
    <name evidence="1" type="ORF">NYG90_05360</name>
</gene>